<name>A0ABM5P0V5_9MOLU</name>
<evidence type="ECO:0000313" key="2">
    <source>
        <dbReference type="Proteomes" id="UP000018745"/>
    </source>
</evidence>
<sequence length="379" mass="45139">MTNFLNSTEKFVQIELEPTEFNWISFYQFYFFILPKKSLILFPYLYSQARINELNSSKKYSLNNLLQPLDINYLEFKDLISELEKQKLISIFSEEENSRELLILKLNSPESLKQLVKVESLSNQLPKFKQAELNYGFEKHQDSIELTFFKNSNESENSLENFNSDQIALYWSLYDGIYKIVEKEFTLSPTIIKLIENYQQNQQLTFSRLIELASLSLRISESNDYYLSIFELTNLINEELGINQKLFKGEDYHSFWQNLHNRKDKKDLKKEFKSLFSDYSEITFYLKLTKKKQAPAKLEQWIQDCIKKHLEKSIINGMMSFVYSLLKKIPINYLIKMSDNLINDGINTIDQFLTHLKNFAKHELKNKNRFKVFSEELTR</sequence>
<organism evidence="1 2">
    <name type="scientific">Mycoplasma ovis str. Michigan</name>
    <dbReference type="NCBI Taxonomy" id="1415773"/>
    <lineage>
        <taxon>Bacteria</taxon>
        <taxon>Bacillati</taxon>
        <taxon>Mycoplasmatota</taxon>
        <taxon>Mollicutes</taxon>
        <taxon>Mycoplasmataceae</taxon>
        <taxon>Mycoplasma</taxon>
    </lineage>
</organism>
<reference evidence="1 2" key="1">
    <citation type="journal article" date="2014" name="Genome Announc.">
        <title>Complete Genome Sequence of Mycoplasma ovis Strain Michigan, a Hemoplasma of Sheep with Two Distinct 16S rRNA Genes.</title>
        <authorList>
            <person name="Deshuillers P.L."/>
            <person name="Santos A.P."/>
            <person name="do Nascimento N.C."/>
            <person name="Hampel J.A."/>
            <person name="Bergin I.L."/>
            <person name="Dyson M.C."/>
            <person name="Messick J.B."/>
        </authorList>
    </citation>
    <scope>NUCLEOTIDE SEQUENCE [LARGE SCALE GENOMIC DNA]</scope>
    <source>
        <strain evidence="1 2">Michigan</strain>
    </source>
</reference>
<protein>
    <submittedName>
        <fullName evidence="1">Replication initiation and membrane attachment protein, DnaB2</fullName>
    </submittedName>
</protein>
<proteinExistence type="predicted"/>
<accession>A0ABM5P0V5</accession>
<keyword evidence="2" id="KW-1185">Reference proteome</keyword>
<dbReference type="Proteomes" id="UP000018745">
    <property type="component" value="Chromosome"/>
</dbReference>
<evidence type="ECO:0000313" key="1">
    <source>
        <dbReference type="EMBL" id="AHC40066.1"/>
    </source>
</evidence>
<gene>
    <name evidence="1" type="ORF">OVS_04450</name>
</gene>
<dbReference type="EMBL" id="CP006935">
    <property type="protein sequence ID" value="AHC40066.1"/>
    <property type="molecule type" value="Genomic_DNA"/>
</dbReference>